<dbReference type="InterPro" id="IPR050109">
    <property type="entry name" value="HTH-type_TetR-like_transc_reg"/>
</dbReference>
<evidence type="ECO:0000313" key="5">
    <source>
        <dbReference type="EMBL" id="MBC2653066.1"/>
    </source>
</evidence>
<sequence length="218" mass="23420">MAGKRSSTDMAAPTRSQGRPSLAEAEAIDRNLRNAAMAALLEQGDGATMNGIAQRAGISRKALYARYSSRSDLFADAIREMLAEVEPLPVAREGTVRERLSTFIVDALQLLAQPRARAVQRLIALNPFYLGSLHNEMQEATAKMFFDPLLGLVAEVIAEGLTTHRDARAVATVVLRMIFSQGLFESGEDKEEANGNPAMAGSHAKLVLEIIVGGLLGS</sequence>
<evidence type="ECO:0000259" key="4">
    <source>
        <dbReference type="PROSITE" id="PS50977"/>
    </source>
</evidence>
<dbReference type="SUPFAM" id="SSF46689">
    <property type="entry name" value="Homeodomain-like"/>
    <property type="match status" value="1"/>
</dbReference>
<dbReference type="SUPFAM" id="SSF48498">
    <property type="entry name" value="Tetracyclin repressor-like, C-terminal domain"/>
    <property type="match status" value="1"/>
</dbReference>
<evidence type="ECO:0000256" key="3">
    <source>
        <dbReference type="SAM" id="MobiDB-lite"/>
    </source>
</evidence>
<feature type="DNA-binding region" description="H-T-H motif" evidence="2">
    <location>
        <begin position="48"/>
        <end position="67"/>
    </location>
</feature>
<dbReference type="InterPro" id="IPR009057">
    <property type="entry name" value="Homeodomain-like_sf"/>
</dbReference>
<accession>A0A7X1F9V0</accession>
<dbReference type="Gene3D" id="1.10.357.10">
    <property type="entry name" value="Tetracycline Repressor, domain 2"/>
    <property type="match status" value="1"/>
</dbReference>
<name>A0A7X1F9V0_9SPHN</name>
<dbReference type="EMBL" id="JACLAU010000033">
    <property type="protein sequence ID" value="MBC2653066.1"/>
    <property type="molecule type" value="Genomic_DNA"/>
</dbReference>
<evidence type="ECO:0000256" key="2">
    <source>
        <dbReference type="PROSITE-ProRule" id="PRU00335"/>
    </source>
</evidence>
<dbReference type="GO" id="GO:0000976">
    <property type="term" value="F:transcription cis-regulatory region binding"/>
    <property type="evidence" value="ECO:0007669"/>
    <property type="project" value="TreeGrafter"/>
</dbReference>
<protein>
    <submittedName>
        <fullName evidence="5">TetR family transcriptional regulator</fullName>
    </submittedName>
</protein>
<dbReference type="InterPro" id="IPR036271">
    <property type="entry name" value="Tet_transcr_reg_TetR-rel_C_sf"/>
</dbReference>
<evidence type="ECO:0000313" key="6">
    <source>
        <dbReference type="Proteomes" id="UP000520156"/>
    </source>
</evidence>
<organism evidence="5 6">
    <name type="scientific">Novosphingobium aerophilum</name>
    <dbReference type="NCBI Taxonomy" id="2839843"/>
    <lineage>
        <taxon>Bacteria</taxon>
        <taxon>Pseudomonadati</taxon>
        <taxon>Pseudomonadota</taxon>
        <taxon>Alphaproteobacteria</taxon>
        <taxon>Sphingomonadales</taxon>
        <taxon>Sphingomonadaceae</taxon>
        <taxon>Novosphingobium</taxon>
    </lineage>
</organism>
<dbReference type="PRINTS" id="PR00455">
    <property type="entry name" value="HTHTETR"/>
</dbReference>
<dbReference type="Proteomes" id="UP000520156">
    <property type="component" value="Unassembled WGS sequence"/>
</dbReference>
<dbReference type="RefSeq" id="WP_185684453.1">
    <property type="nucleotide sequence ID" value="NZ_JACLAU010000033.1"/>
</dbReference>
<keyword evidence="6" id="KW-1185">Reference proteome</keyword>
<comment type="caution">
    <text evidence="5">The sequence shown here is derived from an EMBL/GenBank/DDBJ whole genome shotgun (WGS) entry which is preliminary data.</text>
</comment>
<keyword evidence="1 2" id="KW-0238">DNA-binding</keyword>
<proteinExistence type="predicted"/>
<feature type="domain" description="HTH tetR-type" evidence="4">
    <location>
        <begin position="26"/>
        <end position="85"/>
    </location>
</feature>
<dbReference type="AlphaFoldDB" id="A0A7X1F9V0"/>
<dbReference type="InterPro" id="IPR001647">
    <property type="entry name" value="HTH_TetR"/>
</dbReference>
<dbReference type="PROSITE" id="PS50977">
    <property type="entry name" value="HTH_TETR_2"/>
    <property type="match status" value="1"/>
</dbReference>
<gene>
    <name evidence="5" type="ORF">H7F49_15320</name>
</gene>
<dbReference type="GO" id="GO:0003700">
    <property type="term" value="F:DNA-binding transcription factor activity"/>
    <property type="evidence" value="ECO:0007669"/>
    <property type="project" value="TreeGrafter"/>
</dbReference>
<dbReference type="PANTHER" id="PTHR30055:SF146">
    <property type="entry name" value="HTH-TYPE TRANSCRIPTIONAL DUAL REGULATOR CECR"/>
    <property type="match status" value="1"/>
</dbReference>
<dbReference type="PANTHER" id="PTHR30055">
    <property type="entry name" value="HTH-TYPE TRANSCRIPTIONAL REGULATOR RUTR"/>
    <property type="match status" value="1"/>
</dbReference>
<reference evidence="5 6" key="1">
    <citation type="submission" date="2020-08" db="EMBL/GenBank/DDBJ databases">
        <title>The genome sequence of Novosphingobium flavum 4Y4.</title>
        <authorList>
            <person name="Liu Y."/>
        </authorList>
    </citation>
    <scope>NUCLEOTIDE SEQUENCE [LARGE SCALE GENOMIC DNA]</scope>
    <source>
        <strain evidence="5 6">4Y4</strain>
    </source>
</reference>
<evidence type="ECO:0000256" key="1">
    <source>
        <dbReference type="ARBA" id="ARBA00023125"/>
    </source>
</evidence>
<feature type="region of interest" description="Disordered" evidence="3">
    <location>
        <begin position="1"/>
        <end position="22"/>
    </location>
</feature>
<dbReference type="Pfam" id="PF00440">
    <property type="entry name" value="TetR_N"/>
    <property type="match status" value="1"/>
</dbReference>